<accession>A0AAE8G3N3</accession>
<dbReference type="Proteomes" id="UP000267137">
    <property type="component" value="Unassembled WGS sequence"/>
</dbReference>
<evidence type="ECO:0000256" key="2">
    <source>
        <dbReference type="ARBA" id="ARBA00023125"/>
    </source>
</evidence>
<dbReference type="InterPro" id="IPR050090">
    <property type="entry name" value="Tyrosine_recombinase_XerCD"/>
</dbReference>
<dbReference type="GO" id="GO:0015074">
    <property type="term" value="P:DNA integration"/>
    <property type="evidence" value="ECO:0007669"/>
    <property type="project" value="InterPro"/>
</dbReference>
<dbReference type="Pfam" id="PF00589">
    <property type="entry name" value="Phage_integrase"/>
    <property type="match status" value="1"/>
</dbReference>
<gene>
    <name evidence="5" type="primary">xerD</name>
    <name evidence="5" type="ORF">D8827_04795</name>
</gene>
<sequence>MAISYRQRGKKKLWDYRIFDSEKKVIASNSGFRTKKEAELEALHLEIKLKNGAVIDRNTTLYQLWEKWMTLQIEPLRKSDSTLNKHKLRGKFIQKYFQEKPVFDIKASEYQEFINTYAKTNCRDNVSRLNSEVKKVLIFAKRDKINVHNFVEGVILSGRPSPKKKQDRYIHSLKDYARLALYLENHLDYKTSIVPYQLYIQLKTGLRTGEIAGLSWDCVLWEQQAIKTYRRYDTVRRRWTKAKTEESVRVVPIDKNVIQVLKELKESQFRMLKYYDLENPDNMIFFDLFNGVSSNNTINKWLKNILQELNIQPLNMTSTGLRHSYCSSLLAMGIDIWAVSKLMGHKDITEITETYGHLVKEKAEEENNKVRNLLFRLNKKI</sequence>
<name>A0AAE8G3N3_STRIT</name>
<dbReference type="Gene3D" id="1.10.443.10">
    <property type="entry name" value="Intergrase catalytic core"/>
    <property type="match status" value="1"/>
</dbReference>
<evidence type="ECO:0000313" key="6">
    <source>
        <dbReference type="Proteomes" id="UP000267137"/>
    </source>
</evidence>
<dbReference type="InterPro" id="IPR002104">
    <property type="entry name" value="Integrase_catalytic"/>
</dbReference>
<keyword evidence="3" id="KW-0233">DNA recombination</keyword>
<proteinExistence type="inferred from homology"/>
<feature type="domain" description="Tyr recombinase" evidence="4">
    <location>
        <begin position="165"/>
        <end position="368"/>
    </location>
</feature>
<dbReference type="PANTHER" id="PTHR30349">
    <property type="entry name" value="PHAGE INTEGRASE-RELATED"/>
    <property type="match status" value="1"/>
</dbReference>
<dbReference type="InterPro" id="IPR011010">
    <property type="entry name" value="DNA_brk_join_enz"/>
</dbReference>
<dbReference type="AlphaFoldDB" id="A0AAE8G3N3"/>
<dbReference type="GO" id="GO:0006310">
    <property type="term" value="P:DNA recombination"/>
    <property type="evidence" value="ECO:0007669"/>
    <property type="project" value="UniProtKB-KW"/>
</dbReference>
<dbReference type="GO" id="GO:0003677">
    <property type="term" value="F:DNA binding"/>
    <property type="evidence" value="ECO:0007669"/>
    <property type="project" value="UniProtKB-KW"/>
</dbReference>
<comment type="caution">
    <text evidence="5">The sequence shown here is derived from an EMBL/GenBank/DDBJ whole genome shotgun (WGS) entry which is preliminary data.</text>
</comment>
<comment type="similarity">
    <text evidence="1">Belongs to the 'phage' integrase family.</text>
</comment>
<dbReference type="CDD" id="cd01189">
    <property type="entry name" value="INT_ICEBs1_C_like"/>
    <property type="match status" value="1"/>
</dbReference>
<dbReference type="PANTHER" id="PTHR30349:SF64">
    <property type="entry name" value="PROPHAGE INTEGRASE INTD-RELATED"/>
    <property type="match status" value="1"/>
</dbReference>
<dbReference type="InterPro" id="IPR010998">
    <property type="entry name" value="Integrase_recombinase_N"/>
</dbReference>
<dbReference type="PROSITE" id="PS51898">
    <property type="entry name" value="TYR_RECOMBINASE"/>
    <property type="match status" value="1"/>
</dbReference>
<evidence type="ECO:0000256" key="3">
    <source>
        <dbReference type="ARBA" id="ARBA00023172"/>
    </source>
</evidence>
<evidence type="ECO:0000259" key="4">
    <source>
        <dbReference type="PROSITE" id="PS51898"/>
    </source>
</evidence>
<reference evidence="5 6" key="1">
    <citation type="submission" date="2018-11" db="EMBL/GenBank/DDBJ databases">
        <title>Species Designations Belie Phenotypic and Genotypic Heterogeneity in Oral Streptococci.</title>
        <authorList>
            <person name="Velsko I."/>
        </authorList>
    </citation>
    <scope>NUCLEOTIDE SEQUENCE [LARGE SCALE GENOMIC DNA]</scope>
    <source>
        <strain evidence="5 6">KLC02</strain>
    </source>
</reference>
<protein>
    <submittedName>
        <fullName evidence="5">Tyrosine recombinase XerD</fullName>
    </submittedName>
</protein>
<keyword evidence="2" id="KW-0238">DNA-binding</keyword>
<dbReference type="EMBL" id="RJOO01000002">
    <property type="protein sequence ID" value="RSJ23836.1"/>
    <property type="molecule type" value="Genomic_DNA"/>
</dbReference>
<dbReference type="InterPro" id="IPR013762">
    <property type="entry name" value="Integrase-like_cat_sf"/>
</dbReference>
<evidence type="ECO:0000313" key="5">
    <source>
        <dbReference type="EMBL" id="RSJ23836.1"/>
    </source>
</evidence>
<evidence type="ECO:0000256" key="1">
    <source>
        <dbReference type="ARBA" id="ARBA00008857"/>
    </source>
</evidence>
<dbReference type="Gene3D" id="1.10.150.130">
    <property type="match status" value="1"/>
</dbReference>
<organism evidence="5 6">
    <name type="scientific">Streptococcus intermedius</name>
    <dbReference type="NCBI Taxonomy" id="1338"/>
    <lineage>
        <taxon>Bacteria</taxon>
        <taxon>Bacillati</taxon>
        <taxon>Bacillota</taxon>
        <taxon>Bacilli</taxon>
        <taxon>Lactobacillales</taxon>
        <taxon>Streptococcaceae</taxon>
        <taxon>Streptococcus</taxon>
        <taxon>Streptococcus anginosus group</taxon>
    </lineage>
</organism>
<dbReference type="RefSeq" id="WP_125364436.1">
    <property type="nucleotide sequence ID" value="NZ_RJOM01000007.1"/>
</dbReference>
<dbReference type="SUPFAM" id="SSF56349">
    <property type="entry name" value="DNA breaking-rejoining enzymes"/>
    <property type="match status" value="1"/>
</dbReference>